<dbReference type="KEGG" id="saco:SAME_01000"/>
<gene>
    <name evidence="1" type="ORF">SAMEA4504048_01000</name>
</gene>
<accession>A0A239WZ78</accession>
<dbReference type="Proteomes" id="UP000215144">
    <property type="component" value="Chromosome 1"/>
</dbReference>
<proteinExistence type="predicted"/>
<dbReference type="PIRSF" id="PIRSF034934">
    <property type="entry name" value="AbiF_AbiD"/>
    <property type="match status" value="1"/>
</dbReference>
<dbReference type="OrthoDB" id="5363652at2"/>
<dbReference type="InterPro" id="IPR017034">
    <property type="entry name" value="Abi_system_AbiD/AbiF"/>
</dbReference>
<name>A0A239WZ78_STRAI</name>
<reference evidence="1 2" key="1">
    <citation type="submission" date="2017-06" db="EMBL/GenBank/DDBJ databases">
        <authorList>
            <consortium name="Pathogen Informatics"/>
        </authorList>
    </citation>
    <scope>NUCLEOTIDE SEQUENCE [LARGE SCALE GENOMIC DNA]</scope>
    <source>
        <strain evidence="1 2">NCTC11291</strain>
    </source>
</reference>
<evidence type="ECO:0000313" key="1">
    <source>
        <dbReference type="EMBL" id="SNV39589.1"/>
    </source>
</evidence>
<dbReference type="InterPro" id="IPR011664">
    <property type="entry name" value="Abi_system_AbiD/AbiF-like"/>
</dbReference>
<sequence length="315" mass="36819">MKEFKSLSEQLQILKDRGLIIDNEEKAELYLLTNNYYNIINGYGKFFCTEPNIFEPDATFEKIAQLYFYDKELKHIIFSSIIDAEKHLKSSTAHRFAERFQNQPYAYLNTTNYNSNKILEISYIISKLSKIINKNKRFRNNTINHYVHAHNDVPIWVLVDYLEFGDLLTFLSNLDTSLQNDVAMDLVSFVLDNFRLTSPFTPEIMIGLLKNIRELRNVCAHNNRLIGFECKADSPYFSDLHTPYSIAANDIRRNVYSTLISLQCFLSKTEYAKLHNSIRKRTNQLVNKLDQNKVNDILGYLGFPQGWDLLPKLEQ</sequence>
<organism evidence="1 2">
    <name type="scientific">Streptococcus acidominimus</name>
    <dbReference type="NCBI Taxonomy" id="1326"/>
    <lineage>
        <taxon>Bacteria</taxon>
        <taxon>Bacillati</taxon>
        <taxon>Bacillota</taxon>
        <taxon>Bacilli</taxon>
        <taxon>Lactobacillales</taxon>
        <taxon>Streptococcaceae</taxon>
        <taxon>Streptococcus</taxon>
    </lineage>
</organism>
<dbReference type="EMBL" id="LT906454">
    <property type="protein sequence ID" value="SNV39589.1"/>
    <property type="molecule type" value="Genomic_DNA"/>
</dbReference>
<protein>
    <submittedName>
        <fullName evidence="1">Abortive infection bacteriophage resistance protein</fullName>
    </submittedName>
</protein>
<evidence type="ECO:0000313" key="2">
    <source>
        <dbReference type="Proteomes" id="UP000215144"/>
    </source>
</evidence>
<dbReference type="RefSeq" id="WP_095122431.1">
    <property type="nucleotide sequence ID" value="NZ_LT906454.1"/>
</dbReference>
<dbReference type="AlphaFoldDB" id="A0A239WZ78"/>
<dbReference type="Pfam" id="PF07751">
    <property type="entry name" value="Abi_2"/>
    <property type="match status" value="1"/>
</dbReference>